<gene>
    <name evidence="11" type="primary">SRR6960507_13_3</name>
</gene>
<keyword evidence="6" id="KW-0693">Viral RNA replication</keyword>
<proteinExistence type="predicted"/>
<sequence>MALLKSHVELREVYAALLRDASCAFPALAKSLERDFQTLCRSIEARDLHLMMVDLPELGKHLDRCLSCGKYTLSRLPLGKRASARVQLPRFMVGLYLLVFDGDGCLRGDCNVEAVFFLRQVYYLAKKASFSCCDTAVVDEVRDFLRVDQSLPEPERLWSDTFLREDTICQTYLGFKESTKVLSRIDELTSQEVNWSLFLTNLDLVSGLVTSALGPYKAEDWSFRHGPGAIAETTKVVNKYKFTNWPNRLDNAYPYADFGFANYQCWASAATQKVTTRERSSRLLAVPKTLTKPRLIAAEPSEHQWCQQNIWHYFRERTAATWVGDFIKFTDQSRNQALCLEGSRSGNLCTVDLSAASDRVTPHVVGQLFRGNPKLLVALQSTRTRSIVWDPKDPGQRAKSVEGDPILGTHHLRKFSTMGSAVTFPVESIAFLVIAIASVLTARKLRATSGSVRQLASEVSVFGDDIIIPKDAWDVLHAGLNLLWFKVNTAKSFSEGNFRESCGVDAFRGELVTPVYWHQPVERTVGAIVSSVEVHNNFHKKFLLHSASVLARRLRRYGIPSVSADTTVFGLRTYCAADITYRNVRYCKRLHKPQVKLIQPYAVSVRTATDDDSALLQYFTEDPPPFTKWSSGVAERPRPRLRAKWVDAQDLGLT</sequence>
<keyword evidence="5" id="KW-0547">Nucleotide-binding</keyword>
<evidence type="ECO:0000256" key="5">
    <source>
        <dbReference type="ARBA" id="ARBA00022741"/>
    </source>
</evidence>
<dbReference type="GeneID" id="80399836"/>
<evidence type="ECO:0000259" key="10">
    <source>
        <dbReference type="PROSITE" id="PS50522"/>
    </source>
</evidence>
<keyword evidence="9" id="KW-0479">Metal-binding</keyword>
<evidence type="ECO:0000256" key="6">
    <source>
        <dbReference type="ARBA" id="ARBA00022953"/>
    </source>
</evidence>
<keyword evidence="4" id="KW-0548">Nucleotidyltransferase</keyword>
<evidence type="ECO:0000313" key="12">
    <source>
        <dbReference type="Proteomes" id="UP000679016"/>
    </source>
</evidence>
<dbReference type="Pfam" id="PF03431">
    <property type="entry name" value="RNA_replicase_B"/>
    <property type="match status" value="1"/>
</dbReference>
<feature type="binding site" evidence="9">
    <location>
        <position position="464"/>
    </location>
    <ligand>
        <name>Mg(2+)</name>
        <dbReference type="ChEBI" id="CHEBI:18420"/>
        <label>2</label>
    </ligand>
</feature>
<dbReference type="GO" id="GO:0046872">
    <property type="term" value="F:metal ion binding"/>
    <property type="evidence" value="ECO:0007669"/>
    <property type="project" value="UniProtKB-KW"/>
</dbReference>
<evidence type="ECO:0000256" key="7">
    <source>
        <dbReference type="ARBA" id="ARBA00030248"/>
    </source>
</evidence>
<evidence type="ECO:0000256" key="8">
    <source>
        <dbReference type="ARBA" id="ARBA00048744"/>
    </source>
</evidence>
<evidence type="ECO:0000313" key="11">
    <source>
        <dbReference type="EMBL" id="DAD50620.1"/>
    </source>
</evidence>
<accession>A0A8S5KZJ5</accession>
<feature type="binding site" evidence="9">
    <location>
        <position position="352"/>
    </location>
    <ligand>
        <name>Mg(2+)</name>
        <dbReference type="ChEBI" id="CHEBI:18420"/>
        <label>2</label>
    </ligand>
</feature>
<evidence type="ECO:0000256" key="4">
    <source>
        <dbReference type="ARBA" id="ARBA00022695"/>
    </source>
</evidence>
<name>A0A8S5KZJ5_9VIRU</name>
<dbReference type="EMBL" id="BK013576">
    <property type="protein sequence ID" value="DAD50620.1"/>
    <property type="molecule type" value="Genomic_RNA"/>
</dbReference>
<comment type="cofactor">
    <cofactor evidence="9">
        <name>Mg(2+)</name>
        <dbReference type="ChEBI" id="CHEBI:18420"/>
    </cofactor>
    <text evidence="9">Binds 2 Mg(2+) per subunit.</text>
</comment>
<dbReference type="InterPro" id="IPR007096">
    <property type="entry name" value="RNA-dir_Rpol_cat_phage"/>
</dbReference>
<protein>
    <recommendedName>
        <fullName evidence="1">RNA-directed RNA polymerase</fullName>
        <ecNumber evidence="1">2.7.7.48</ecNumber>
    </recommendedName>
    <alternativeName>
        <fullName evidence="7">RNA replicase beta chain</fullName>
    </alternativeName>
</protein>
<organism evidence="11 12">
    <name type="scientific">ssRNA phage SRR6960507_13</name>
    <dbReference type="NCBI Taxonomy" id="2786511"/>
    <lineage>
        <taxon>Viruses</taxon>
        <taxon>Riboviria</taxon>
        <taxon>Orthornavirae</taxon>
        <taxon>Lenarviricota</taxon>
        <taxon>Leviviricetes</taxon>
        <taxon>Timlovirales</taxon>
        <taxon>Steitzviridae</taxon>
        <taxon>Bicehmovirus</taxon>
        <taxon>Bicehmovirus neopeladaptatum</taxon>
        <taxon>Chorovirus peladaptatum</taxon>
    </lineage>
</organism>
<evidence type="ECO:0000256" key="9">
    <source>
        <dbReference type="PIRSR" id="PIRSR605093-1"/>
    </source>
</evidence>
<feature type="binding site" evidence="9">
    <location>
        <position position="465"/>
    </location>
    <ligand>
        <name>Mg(2+)</name>
        <dbReference type="ChEBI" id="CHEBI:18420"/>
        <label>2</label>
    </ligand>
</feature>
<keyword evidence="3" id="KW-0808">Transferase</keyword>
<evidence type="ECO:0000256" key="1">
    <source>
        <dbReference type="ARBA" id="ARBA00012494"/>
    </source>
</evidence>
<dbReference type="KEGG" id="vg:80399836"/>
<keyword evidence="12" id="KW-1185">Reference proteome</keyword>
<comment type="catalytic activity">
    <reaction evidence="8">
        <text>RNA(n) + a ribonucleoside 5'-triphosphate = RNA(n+1) + diphosphate</text>
        <dbReference type="Rhea" id="RHEA:21248"/>
        <dbReference type="Rhea" id="RHEA-COMP:14527"/>
        <dbReference type="Rhea" id="RHEA-COMP:17342"/>
        <dbReference type="ChEBI" id="CHEBI:33019"/>
        <dbReference type="ChEBI" id="CHEBI:61557"/>
        <dbReference type="ChEBI" id="CHEBI:140395"/>
        <dbReference type="EC" id="2.7.7.48"/>
    </reaction>
</comment>
<reference evidence="11" key="1">
    <citation type="submission" date="2020-09" db="EMBL/GenBank/DDBJ databases">
        <title>Leviviricetes taxonomy.</title>
        <authorList>
            <person name="Stockdale S.R."/>
            <person name="Callanan J."/>
            <person name="Adriaenssens E.M."/>
            <person name="Kuhn J.H."/>
            <person name="Rumnieks J."/>
            <person name="Shkoporov A."/>
            <person name="Draper L.A."/>
            <person name="Ross P."/>
            <person name="Hill C."/>
        </authorList>
    </citation>
    <scope>NUCLEOTIDE SEQUENCE</scope>
</reference>
<dbReference type="GO" id="GO:0039694">
    <property type="term" value="P:viral RNA genome replication"/>
    <property type="evidence" value="ECO:0007669"/>
    <property type="project" value="InterPro"/>
</dbReference>
<dbReference type="PROSITE" id="PS50522">
    <property type="entry name" value="RDRP_PHAGE"/>
    <property type="match status" value="1"/>
</dbReference>
<dbReference type="GO" id="GO:0003968">
    <property type="term" value="F:RNA-directed RNA polymerase activity"/>
    <property type="evidence" value="ECO:0007669"/>
    <property type="project" value="UniProtKB-KW"/>
</dbReference>
<dbReference type="Proteomes" id="UP000679016">
    <property type="component" value="Segment"/>
</dbReference>
<dbReference type="RefSeq" id="YP_010770495.1">
    <property type="nucleotide sequence ID" value="NC_074286.1"/>
</dbReference>
<evidence type="ECO:0000256" key="2">
    <source>
        <dbReference type="ARBA" id="ARBA00022484"/>
    </source>
</evidence>
<keyword evidence="9" id="KW-0460">Magnesium</keyword>
<dbReference type="InterPro" id="IPR005093">
    <property type="entry name" value="RNArep_beta"/>
</dbReference>
<dbReference type="GO" id="GO:0000166">
    <property type="term" value="F:nucleotide binding"/>
    <property type="evidence" value="ECO:0007669"/>
    <property type="project" value="UniProtKB-KW"/>
</dbReference>
<feature type="domain" description="RdRp catalytic" evidence="10">
    <location>
        <begin position="337"/>
        <end position="496"/>
    </location>
</feature>
<keyword evidence="2 11" id="KW-0696">RNA-directed RNA polymerase</keyword>
<evidence type="ECO:0000256" key="3">
    <source>
        <dbReference type="ARBA" id="ARBA00022679"/>
    </source>
</evidence>
<dbReference type="EC" id="2.7.7.48" evidence="1"/>